<dbReference type="Gene3D" id="6.10.140.2220">
    <property type="match status" value="1"/>
</dbReference>
<feature type="domain" description="MYND-type" evidence="6">
    <location>
        <begin position="1857"/>
        <end position="1896"/>
    </location>
</feature>
<organism evidence="7 8">
    <name type="scientific">Aureococcus anophagefferens</name>
    <name type="common">Harmful bloom alga</name>
    <dbReference type="NCBI Taxonomy" id="44056"/>
    <lineage>
        <taxon>Eukaryota</taxon>
        <taxon>Sar</taxon>
        <taxon>Stramenopiles</taxon>
        <taxon>Ochrophyta</taxon>
        <taxon>Pelagophyceae</taxon>
        <taxon>Pelagomonadales</taxon>
        <taxon>Pelagomonadaceae</taxon>
        <taxon>Aureococcus</taxon>
    </lineage>
</organism>
<keyword evidence="2 4" id="KW-0863">Zinc-finger</keyword>
<comment type="caution">
    <text evidence="7">The sequence shown here is derived from an EMBL/GenBank/DDBJ whole genome shotgun (WGS) entry which is preliminary data.</text>
</comment>
<dbReference type="PROSITE" id="PS01360">
    <property type="entry name" value="ZF_MYND_1"/>
    <property type="match status" value="1"/>
</dbReference>
<reference evidence="7 8" key="1">
    <citation type="submission" date="2024-03" db="EMBL/GenBank/DDBJ databases">
        <title>Aureococcus anophagefferens CCMP1851 and Kratosvirus quantuckense: Draft genome of a second virus-susceptible host strain in the model system.</title>
        <authorList>
            <person name="Chase E."/>
            <person name="Truchon A.R."/>
            <person name="Schepens W."/>
            <person name="Wilhelm S.W."/>
        </authorList>
    </citation>
    <scope>NUCLEOTIDE SEQUENCE [LARGE SCALE GENOMIC DNA]</scope>
    <source>
        <strain evidence="7 8">CCMP1851</strain>
    </source>
</reference>
<dbReference type="Proteomes" id="UP001363151">
    <property type="component" value="Unassembled WGS sequence"/>
</dbReference>
<evidence type="ECO:0000259" key="6">
    <source>
        <dbReference type="PROSITE" id="PS50865"/>
    </source>
</evidence>
<evidence type="ECO:0000313" key="7">
    <source>
        <dbReference type="EMBL" id="KAK7242861.1"/>
    </source>
</evidence>
<dbReference type="SUPFAM" id="SSF50249">
    <property type="entry name" value="Nucleic acid-binding proteins"/>
    <property type="match status" value="1"/>
</dbReference>
<keyword evidence="1" id="KW-0479">Metal-binding</keyword>
<dbReference type="InterPro" id="IPR012340">
    <property type="entry name" value="NA-bd_OB-fold"/>
</dbReference>
<evidence type="ECO:0000256" key="1">
    <source>
        <dbReference type="ARBA" id="ARBA00022723"/>
    </source>
</evidence>
<sequence>MASSAFLRLEWTDAGTREAIAFAIHEQPQLRTIAWYVDAWRGEGVAVPPDAVAYVSARGGAPVPAPRSRLVQEDCEIRFELPESDIAVILEYTQSDGRRRHHNFALAKPQTIQWVVDDWKKTLGVAVPPEAVAYVSERGATCAPVPRSRLVCKDCEIVFKEADTAGAELVVVVTDESAGIAASPPGFASLTARGVELGGRRWAGSVRELGALICAFPFEPKDAHTARVYVACEPCSLDRDAVVAAFDAARKIDGVYERVRPTIPVAEAAAFARRMRRTHLVHLELQGGRLAADQDEDCSLRLEVQVRGMPGNLVVQDVISRLDVDNVLRRMTISEFVAMYVSKNETRVTRLVVAATPLRKSFARRLIDLVTDTATTAEGIVDAAPAEWDVASDVLCPGPLRLGQRGPRMIRLKVICEDAAVGDGRFPPLLRGPDGERDGFESLGDEPPIVVFVTDEKTGDVLLARSIAGTEACLWFTLQDVWNRLRGELLLDNPYMESTNGAVPTAFYSTNERLCALDWKALERVADSDLLGAPLVPRRGGRSVLERVDDPDDAKLGDIFPNDPTTTTPGASRGVLGVSLRDIEWAQVDLVLRVGNGSGELFRDDLLATFPVPDVINEPSLQDIIVFIFEHRTVGGRLGREFRSVLQMPETRVTLDGVELAPGALQSPLDRSLVQPLALHTPEGEPIVISVLSDEFGERFRRDLAPADDLGTFLVLAKDARGPLWDVLRCPAADNHASVKDAVEDVLEMPGALDAEGASVSFCQGRPEHAEDYHTHFAHLVDGQFVGETQLIEDPASVSVAFLTQRSELARIGDPPFACVVADFPGSTLRAGTRLDVAILHGDDKKDLLKFDVVVRMKLPQVIAQWVGQGIEPTIHRLHAGGEISEKIYDHLCDDVVCEVEEARSIRIAVDGGPERDIDYDDHLGALLGPSPPERVAVTVWLDDRRKKVPRTQWTKLQHGCWATMAKERVMRGEFIYELDCWKRLTVSGTALASVYCVGESAFLEVGVALGLFPWPARGDVDDEEVLSKVFDVLTIATNHAAAARSCSWAILYKNHAGFPTARHPDMDQPLHSGILSLLKLRKLPELLTIAAKCADAPAARRKLVLGLVGLAAPAAPSESSKVHVCLPSVVLVLLAVLNQAAFGNKPSCTLFGETFDTRPLLDALGRLPVALLHDVKLDWRAYDPEQRATFERALLGLLVLWHLVRPSENYAEQVELAATVEGHDAYRGAVSGAVALQLQMELSKVPRAKEASLRFRRTLQRKHAPEAVLAFVSANIPAGVARLVDLFSQPLGFGNGDRLIVEKAQLEAQTELPAPKNVGDDAAAKKKKKTRRGGKKKQAGASAPRDADPPRETGPLQRPCRRWKWSKKLTRGSPVKVTVVAELGFVIFRDRGSQYVRLWQFGSESPSEASVCFEDKCFDMSTITVPRGTFLVLHSQTCGMPLVTRLEDHKGAKDKIIDAGTVGNDAVYSEPAFDPNCAERFRVGRIASSWAGGVCAVATVRNGRMACISTIHDDFGPFGTSVATMAHLDVCSIEAMLTREMEPGDFTPVVQIVDFAANRNGRTYRLLVSDGSWFDRCIGSLKLVEEGQLERGCIVRVDNFRIDAEGFEKPTILLEKLTVVRAPCGLVGLPTSYPDRKIMPPLSLAKLPDWDTSNPDAFFCTATDIVALAFATPAHLVVAEADAVRLWVRAASAWKCVRAFAESNHCRHIACAHDWCGIGCPRFVDCYWRDEDPFASDRIATLSLGADLRALVVVGASEQPSHSLATLDAEGEVRVWALGRAGAKPTSIQHAFSFSPPARFGPALALARQNKSLYVASAVAIHSISVEHDERSFGLSASDLAENDRRVADGGAFVNCAHCRRYDPERSLVCLGCRRVRYCDATCQRAAWAEHRHHCPASSSFAAGQATPAASRPDDGEATDGEAAPPPPRETDGAAAREIRVHVSVNGAIVKTEVCDFSKYPLDVPISRVTDAFPASVSAIQTLDGAPLPETTRAAEILERHGGDVVLILDFASIVTART</sequence>
<gene>
    <name evidence="7" type="ORF">SO694_00015457</name>
</gene>
<feature type="compositionally biased region" description="Basic residues" evidence="5">
    <location>
        <begin position="1326"/>
        <end position="1339"/>
    </location>
</feature>
<evidence type="ECO:0000313" key="8">
    <source>
        <dbReference type="Proteomes" id="UP001363151"/>
    </source>
</evidence>
<keyword evidence="3" id="KW-0862">Zinc</keyword>
<evidence type="ECO:0000256" key="4">
    <source>
        <dbReference type="PROSITE-ProRule" id="PRU00134"/>
    </source>
</evidence>
<dbReference type="EMBL" id="JBBJCI010000140">
    <property type="protein sequence ID" value="KAK7242861.1"/>
    <property type="molecule type" value="Genomic_DNA"/>
</dbReference>
<dbReference type="SUPFAM" id="SSF144232">
    <property type="entry name" value="HIT/MYND zinc finger-like"/>
    <property type="match status" value="1"/>
</dbReference>
<evidence type="ECO:0000256" key="2">
    <source>
        <dbReference type="ARBA" id="ARBA00022771"/>
    </source>
</evidence>
<dbReference type="PROSITE" id="PS50865">
    <property type="entry name" value="ZF_MYND_2"/>
    <property type="match status" value="1"/>
</dbReference>
<protein>
    <recommendedName>
        <fullName evidence="6">MYND-type domain-containing protein</fullName>
    </recommendedName>
</protein>
<name>A0ABR1G2X0_AURAN</name>
<accession>A0ABR1G2X0</accession>
<keyword evidence="8" id="KW-1185">Reference proteome</keyword>
<proteinExistence type="predicted"/>
<dbReference type="Gene3D" id="2.40.50.140">
    <property type="entry name" value="Nucleic acid-binding proteins"/>
    <property type="match status" value="1"/>
</dbReference>
<evidence type="ECO:0000256" key="3">
    <source>
        <dbReference type="ARBA" id="ARBA00022833"/>
    </source>
</evidence>
<feature type="region of interest" description="Disordered" evidence="5">
    <location>
        <begin position="1905"/>
        <end position="1935"/>
    </location>
</feature>
<dbReference type="InterPro" id="IPR002893">
    <property type="entry name" value="Znf_MYND"/>
</dbReference>
<feature type="region of interest" description="Disordered" evidence="5">
    <location>
        <begin position="1312"/>
        <end position="1362"/>
    </location>
</feature>
<evidence type="ECO:0000256" key="5">
    <source>
        <dbReference type="SAM" id="MobiDB-lite"/>
    </source>
</evidence>
<dbReference type="Pfam" id="PF01753">
    <property type="entry name" value="zf-MYND"/>
    <property type="match status" value="1"/>
</dbReference>